<comment type="caution">
    <text evidence="2">The sequence shown here is derived from an EMBL/GenBank/DDBJ whole genome shotgun (WGS) entry which is preliminary data.</text>
</comment>
<name>A0A5C6VL52_9BACI</name>
<dbReference type="AlphaFoldDB" id="A0A5C6VL52"/>
<protein>
    <recommendedName>
        <fullName evidence="1">ABC-type glycine betaine transport system substrate-binding domain-containing protein</fullName>
    </recommendedName>
</protein>
<dbReference type="GO" id="GO:0043190">
    <property type="term" value="C:ATP-binding cassette (ABC) transporter complex"/>
    <property type="evidence" value="ECO:0007669"/>
    <property type="project" value="InterPro"/>
</dbReference>
<dbReference type="Gene3D" id="3.40.190.100">
    <property type="entry name" value="Glycine betaine-binding periplasmic protein, domain 2"/>
    <property type="match status" value="1"/>
</dbReference>
<sequence length="110" mass="12909">MSRKVIGSRHQKRLEDFGLEGYKYQSANEAAMFAEAKRAIIAKEPIIFLGWRPHSMFTQFDLKFLEGQDNYFKKDNVYVISYKGIEEEFPEAYEILSNRSIDVSDLEEML</sequence>
<dbReference type="InterPro" id="IPR007210">
    <property type="entry name" value="ABC_Gly_betaine_transp_sub-bd"/>
</dbReference>
<dbReference type="SUPFAM" id="SSF53850">
    <property type="entry name" value="Periplasmic binding protein-like II"/>
    <property type="match status" value="1"/>
</dbReference>
<dbReference type="Gene3D" id="3.40.190.10">
    <property type="entry name" value="Periplasmic binding protein-like II"/>
    <property type="match status" value="1"/>
</dbReference>
<dbReference type="OrthoDB" id="9787902at2"/>
<keyword evidence="3" id="KW-1185">Reference proteome</keyword>
<dbReference type="GO" id="GO:0022857">
    <property type="term" value="F:transmembrane transporter activity"/>
    <property type="evidence" value="ECO:0007669"/>
    <property type="project" value="InterPro"/>
</dbReference>
<evidence type="ECO:0000259" key="1">
    <source>
        <dbReference type="Pfam" id="PF04069"/>
    </source>
</evidence>
<evidence type="ECO:0000313" key="2">
    <source>
        <dbReference type="EMBL" id="TXC85760.1"/>
    </source>
</evidence>
<dbReference type="Pfam" id="PF04069">
    <property type="entry name" value="OpuAC"/>
    <property type="match status" value="1"/>
</dbReference>
<organism evidence="2 3">
    <name type="scientific">Metabacillus litoralis</name>
    <dbReference type="NCBI Taxonomy" id="152268"/>
    <lineage>
        <taxon>Bacteria</taxon>
        <taxon>Bacillati</taxon>
        <taxon>Bacillota</taxon>
        <taxon>Bacilli</taxon>
        <taxon>Bacillales</taxon>
        <taxon>Bacillaceae</taxon>
        <taxon>Metabacillus</taxon>
    </lineage>
</organism>
<gene>
    <name evidence="2" type="ORF">FS935_19855</name>
</gene>
<feature type="domain" description="ABC-type glycine betaine transport system substrate-binding" evidence="1">
    <location>
        <begin position="11"/>
        <end position="109"/>
    </location>
</feature>
<accession>A0A5C6VL52</accession>
<dbReference type="Proteomes" id="UP000321363">
    <property type="component" value="Unassembled WGS sequence"/>
</dbReference>
<reference evidence="2 3" key="1">
    <citation type="journal article" date="2005" name="Int. J. Syst. Evol. Microbiol.">
        <title>Bacillus litoralis sp. nov., isolated from a tidal flat of the Yellow Sea in Korea.</title>
        <authorList>
            <person name="Yoon J.H."/>
            <person name="Oh T.K."/>
        </authorList>
    </citation>
    <scope>NUCLEOTIDE SEQUENCE [LARGE SCALE GENOMIC DNA]</scope>
    <source>
        <strain evidence="2 3">SW-211</strain>
    </source>
</reference>
<proteinExistence type="predicted"/>
<dbReference type="EMBL" id="VOQF01000016">
    <property type="protein sequence ID" value="TXC85760.1"/>
    <property type="molecule type" value="Genomic_DNA"/>
</dbReference>
<evidence type="ECO:0000313" key="3">
    <source>
        <dbReference type="Proteomes" id="UP000321363"/>
    </source>
</evidence>